<evidence type="ECO:0000313" key="3">
    <source>
        <dbReference type="EMBL" id="CAK9045118.1"/>
    </source>
</evidence>
<name>A0ABP0M0U2_9DINO</name>
<keyword evidence="4" id="KW-1185">Reference proteome</keyword>
<dbReference type="PROSITE" id="PS50030">
    <property type="entry name" value="UBA"/>
    <property type="match status" value="1"/>
</dbReference>
<comment type="caution">
    <text evidence="3">The sequence shown here is derived from an EMBL/GenBank/DDBJ whole genome shotgun (WGS) entry which is preliminary data.</text>
</comment>
<feature type="region of interest" description="Disordered" evidence="1">
    <location>
        <begin position="64"/>
        <end position="106"/>
    </location>
</feature>
<organism evidence="3 4">
    <name type="scientific">Durusdinium trenchii</name>
    <dbReference type="NCBI Taxonomy" id="1381693"/>
    <lineage>
        <taxon>Eukaryota</taxon>
        <taxon>Sar</taxon>
        <taxon>Alveolata</taxon>
        <taxon>Dinophyceae</taxon>
        <taxon>Suessiales</taxon>
        <taxon>Symbiodiniaceae</taxon>
        <taxon>Durusdinium</taxon>
    </lineage>
</organism>
<sequence>MRPRDLVAKQCGLDEDVLEELKRHGFPREYAINCLQNNKHNSVTTTYYLLAAKRRRMMEHLQMEERSRGTQSRFTCHTARGLHYGPKARGRTTQREQWRCCSRHHT</sequence>
<dbReference type="Proteomes" id="UP001642484">
    <property type="component" value="Unassembled WGS sequence"/>
</dbReference>
<dbReference type="CDD" id="cd14335">
    <property type="entry name" value="UBA_SnRK1_plant"/>
    <property type="match status" value="1"/>
</dbReference>
<dbReference type="InterPro" id="IPR015940">
    <property type="entry name" value="UBA"/>
</dbReference>
<evidence type="ECO:0000256" key="1">
    <source>
        <dbReference type="SAM" id="MobiDB-lite"/>
    </source>
</evidence>
<feature type="domain" description="UBA" evidence="2">
    <location>
        <begin position="12"/>
        <end position="52"/>
    </location>
</feature>
<protein>
    <recommendedName>
        <fullName evidence="2">UBA domain-containing protein</fullName>
    </recommendedName>
</protein>
<reference evidence="3 4" key="1">
    <citation type="submission" date="2024-02" db="EMBL/GenBank/DDBJ databases">
        <authorList>
            <person name="Chen Y."/>
            <person name="Shah S."/>
            <person name="Dougan E. K."/>
            <person name="Thang M."/>
            <person name="Chan C."/>
        </authorList>
    </citation>
    <scope>NUCLEOTIDE SEQUENCE [LARGE SCALE GENOMIC DNA]</scope>
</reference>
<dbReference type="Gene3D" id="1.10.8.10">
    <property type="entry name" value="DNA helicase RuvA subunit, C-terminal domain"/>
    <property type="match status" value="1"/>
</dbReference>
<accession>A0ABP0M0U2</accession>
<gene>
    <name evidence="3" type="ORF">CCMP2556_LOCUS23635</name>
</gene>
<proteinExistence type="predicted"/>
<dbReference type="EMBL" id="CAXAMN010015136">
    <property type="protein sequence ID" value="CAK9045118.1"/>
    <property type="molecule type" value="Genomic_DNA"/>
</dbReference>
<evidence type="ECO:0000313" key="4">
    <source>
        <dbReference type="Proteomes" id="UP001642484"/>
    </source>
</evidence>
<evidence type="ECO:0000259" key="2">
    <source>
        <dbReference type="PROSITE" id="PS50030"/>
    </source>
</evidence>